<evidence type="ECO:0000313" key="2">
    <source>
        <dbReference type="EMBL" id="JAC65231.1"/>
    </source>
</evidence>
<sequence length="81" mass="7711">LAVPRRGLTAARGIITATPLPPLPLGALGADATGGSEALGGRVGEARVKAKGDGDGTGEEDGREGPPAGPAGSIAPLRCSG</sequence>
<feature type="non-terminal residue" evidence="2">
    <location>
        <position position="1"/>
    </location>
</feature>
<feature type="compositionally biased region" description="Low complexity" evidence="1">
    <location>
        <begin position="70"/>
        <end position="81"/>
    </location>
</feature>
<name>A0A061R3X7_9CHLO</name>
<dbReference type="EMBL" id="GBEZ01021523">
    <property type="protein sequence ID" value="JAC65231.1"/>
    <property type="molecule type" value="Transcribed_RNA"/>
</dbReference>
<reference evidence="2" key="1">
    <citation type="submission" date="2014-05" db="EMBL/GenBank/DDBJ databases">
        <title>The transcriptome of the halophilic microalga Tetraselmis sp. GSL018 isolated from the Great Salt Lake, Utah.</title>
        <authorList>
            <person name="Jinkerson R.E."/>
            <person name="D'Adamo S."/>
            <person name="Posewitz M.C."/>
        </authorList>
    </citation>
    <scope>NUCLEOTIDE SEQUENCE</scope>
    <source>
        <strain evidence="2">GSL018</strain>
    </source>
</reference>
<organism evidence="2">
    <name type="scientific">Tetraselmis sp. GSL018</name>
    <dbReference type="NCBI Taxonomy" id="582737"/>
    <lineage>
        <taxon>Eukaryota</taxon>
        <taxon>Viridiplantae</taxon>
        <taxon>Chlorophyta</taxon>
        <taxon>core chlorophytes</taxon>
        <taxon>Chlorodendrophyceae</taxon>
        <taxon>Chlorodendrales</taxon>
        <taxon>Chlorodendraceae</taxon>
        <taxon>Tetraselmis</taxon>
    </lineage>
</organism>
<feature type="compositionally biased region" description="Low complexity" evidence="1">
    <location>
        <begin position="25"/>
        <end position="35"/>
    </location>
</feature>
<feature type="non-terminal residue" evidence="2">
    <location>
        <position position="81"/>
    </location>
</feature>
<feature type="compositionally biased region" description="Basic and acidic residues" evidence="1">
    <location>
        <begin position="44"/>
        <end position="54"/>
    </location>
</feature>
<dbReference type="AlphaFoldDB" id="A0A061R3X7"/>
<gene>
    <name evidence="2" type="ORF">TSPGSL018_16491</name>
</gene>
<accession>A0A061R3X7</accession>
<proteinExistence type="predicted"/>
<feature type="region of interest" description="Disordered" evidence="1">
    <location>
        <begin position="19"/>
        <end position="81"/>
    </location>
</feature>
<protein>
    <submittedName>
        <fullName evidence="2">Uncharacterized protein</fullName>
    </submittedName>
</protein>
<evidence type="ECO:0000256" key="1">
    <source>
        <dbReference type="SAM" id="MobiDB-lite"/>
    </source>
</evidence>